<evidence type="ECO:0000256" key="7">
    <source>
        <dbReference type="SAM" id="Phobius"/>
    </source>
</evidence>
<feature type="transmembrane region" description="Helical" evidence="7">
    <location>
        <begin position="20"/>
        <end position="41"/>
    </location>
</feature>
<evidence type="ECO:0000256" key="4">
    <source>
        <dbReference type="ARBA" id="ARBA00022989"/>
    </source>
</evidence>
<accession>A0A6P6SN89</accession>
<protein>
    <submittedName>
        <fullName evidence="9">Uncharacterized protein</fullName>
    </submittedName>
</protein>
<evidence type="ECO:0000256" key="6">
    <source>
        <dbReference type="SAM" id="MobiDB-lite"/>
    </source>
</evidence>
<dbReference type="AlphaFoldDB" id="A0A6P6SN89"/>
<gene>
    <name evidence="9" type="primary">LOC113692957</name>
</gene>
<keyword evidence="4 7" id="KW-1133">Transmembrane helix</keyword>
<evidence type="ECO:0000256" key="5">
    <source>
        <dbReference type="ARBA" id="ARBA00023136"/>
    </source>
</evidence>
<dbReference type="RefSeq" id="XP_027067355.1">
    <property type="nucleotide sequence ID" value="XM_027211554.1"/>
</dbReference>
<dbReference type="InterPro" id="IPR018499">
    <property type="entry name" value="Tetraspanin/Peripherin"/>
</dbReference>
<evidence type="ECO:0000256" key="2">
    <source>
        <dbReference type="ARBA" id="ARBA00006840"/>
    </source>
</evidence>
<feature type="transmembrane region" description="Helical" evidence="7">
    <location>
        <begin position="53"/>
        <end position="72"/>
    </location>
</feature>
<comment type="similarity">
    <text evidence="2">Belongs to the tetraspanin (TM4SF) family.</text>
</comment>
<evidence type="ECO:0000313" key="9">
    <source>
        <dbReference type="RefSeq" id="XP_027067355.1"/>
    </source>
</evidence>
<keyword evidence="5 7" id="KW-0472">Membrane</keyword>
<reference evidence="8" key="1">
    <citation type="journal article" date="2025" name="Foods">
        <title>Unveiling the Microbial Signatures of Arabica Coffee Cherries: Insights into Ripeness Specific Diversity, Functional Traits, and Implications for Quality and Safety.</title>
        <authorList>
            <consortium name="RefSeq"/>
            <person name="Tenea G.N."/>
            <person name="Cifuentes V."/>
            <person name="Reyes P."/>
            <person name="Cevallos-Vallejos M."/>
        </authorList>
    </citation>
    <scope>NUCLEOTIDE SEQUENCE [LARGE SCALE GENOMIC DNA]</scope>
</reference>
<dbReference type="Pfam" id="PF00335">
    <property type="entry name" value="Tetraspanin"/>
    <property type="match status" value="1"/>
</dbReference>
<feature type="transmembrane region" description="Helical" evidence="7">
    <location>
        <begin position="79"/>
        <end position="104"/>
    </location>
</feature>
<comment type="subcellular location">
    <subcellularLocation>
        <location evidence="1">Membrane</location>
        <topology evidence="1">Multi-pass membrane protein</topology>
    </subcellularLocation>
</comment>
<feature type="region of interest" description="Disordered" evidence="6">
    <location>
        <begin position="226"/>
        <end position="262"/>
    </location>
</feature>
<sequence length="262" mass="29171">MNLLSTCKMLSPRAFRLMTVGAMLLLSGGVFITGSILASQFETSCTDFVQSFFVVYGAAAVLWSCFGLFFLLKNHPYWYFSYMVLQALLSLGLLATLIAFWTLVATTDHGLERWWMRRFLSEHGWTPVVQCLMSTHFCRHFPDVGGCCQMPFGCGTDKKLDPDCHRWAGTNEKLCYTCFSCRRAIAHRLRAHGRSLQPAFVILILLMLLVEVALIVEYLKRGALPSTDVPPRGHEPPVGAAEGVQEPPVGAVVRGQEPPDGH</sequence>
<dbReference type="Proteomes" id="UP001652660">
    <property type="component" value="Chromosome 6c"/>
</dbReference>
<keyword evidence="8" id="KW-1185">Reference proteome</keyword>
<feature type="transmembrane region" description="Helical" evidence="7">
    <location>
        <begin position="199"/>
        <end position="219"/>
    </location>
</feature>
<keyword evidence="3 7" id="KW-0812">Transmembrane</keyword>
<name>A0A6P6SN89_COFAR</name>
<dbReference type="GeneID" id="113692957"/>
<dbReference type="GO" id="GO:0009734">
    <property type="term" value="P:auxin-activated signaling pathway"/>
    <property type="evidence" value="ECO:0007669"/>
    <property type="project" value="InterPro"/>
</dbReference>
<dbReference type="PANTHER" id="PTHR32191">
    <property type="entry name" value="TETRASPANIN-8-RELATED"/>
    <property type="match status" value="1"/>
</dbReference>
<proteinExistence type="inferred from homology"/>
<dbReference type="GO" id="GO:0016020">
    <property type="term" value="C:membrane"/>
    <property type="evidence" value="ECO:0007669"/>
    <property type="project" value="UniProtKB-SubCell"/>
</dbReference>
<evidence type="ECO:0000313" key="8">
    <source>
        <dbReference type="Proteomes" id="UP001652660"/>
    </source>
</evidence>
<organism evidence="8 9">
    <name type="scientific">Coffea arabica</name>
    <name type="common">Arabian coffee</name>
    <dbReference type="NCBI Taxonomy" id="13443"/>
    <lineage>
        <taxon>Eukaryota</taxon>
        <taxon>Viridiplantae</taxon>
        <taxon>Streptophyta</taxon>
        <taxon>Embryophyta</taxon>
        <taxon>Tracheophyta</taxon>
        <taxon>Spermatophyta</taxon>
        <taxon>Magnoliopsida</taxon>
        <taxon>eudicotyledons</taxon>
        <taxon>Gunneridae</taxon>
        <taxon>Pentapetalae</taxon>
        <taxon>asterids</taxon>
        <taxon>lamiids</taxon>
        <taxon>Gentianales</taxon>
        <taxon>Rubiaceae</taxon>
        <taxon>Ixoroideae</taxon>
        <taxon>Gardenieae complex</taxon>
        <taxon>Bertiereae - Coffeeae clade</taxon>
        <taxon>Coffeeae</taxon>
        <taxon>Coffea</taxon>
    </lineage>
</organism>
<dbReference type="InterPro" id="IPR044991">
    <property type="entry name" value="TET_plant"/>
</dbReference>
<evidence type="ECO:0000256" key="1">
    <source>
        <dbReference type="ARBA" id="ARBA00004141"/>
    </source>
</evidence>
<reference evidence="9" key="2">
    <citation type="submission" date="2025-08" db="UniProtKB">
        <authorList>
            <consortium name="RefSeq"/>
        </authorList>
    </citation>
    <scope>IDENTIFICATION</scope>
    <source>
        <tissue evidence="9">Leaves</tissue>
    </source>
</reference>
<evidence type="ECO:0000256" key="3">
    <source>
        <dbReference type="ARBA" id="ARBA00022692"/>
    </source>
</evidence>